<evidence type="ECO:0000256" key="1">
    <source>
        <dbReference type="SAM" id="Phobius"/>
    </source>
</evidence>
<dbReference type="PROSITE" id="PS50076">
    <property type="entry name" value="DNAJ_2"/>
    <property type="match status" value="1"/>
</dbReference>
<dbReference type="Pfam" id="PF00226">
    <property type="entry name" value="DnaJ"/>
    <property type="match status" value="1"/>
</dbReference>
<dbReference type="InterPro" id="IPR008523">
    <property type="entry name" value="DUF805"/>
</dbReference>
<dbReference type="OrthoDB" id="9779622at2"/>
<dbReference type="InterPro" id="IPR036869">
    <property type="entry name" value="J_dom_sf"/>
</dbReference>
<proteinExistence type="predicted"/>
<evidence type="ECO:0000259" key="2">
    <source>
        <dbReference type="PROSITE" id="PS50076"/>
    </source>
</evidence>
<evidence type="ECO:0000313" key="3">
    <source>
        <dbReference type="EMBL" id="SFJ29694.1"/>
    </source>
</evidence>
<keyword evidence="1" id="KW-0472">Membrane</keyword>
<feature type="domain" description="J" evidence="2">
    <location>
        <begin position="2"/>
        <end position="67"/>
    </location>
</feature>
<dbReference type="PANTHER" id="PTHR44825">
    <property type="match status" value="1"/>
</dbReference>
<feature type="transmembrane region" description="Helical" evidence="1">
    <location>
        <begin position="263"/>
        <end position="286"/>
    </location>
</feature>
<keyword evidence="1" id="KW-0812">Transmembrane</keyword>
<dbReference type="STRING" id="1150112.SAMN04487893_10590"/>
<accession>A0A1I3Q632</accession>
<dbReference type="InterPro" id="IPR052763">
    <property type="entry name" value="DnaJ_C4"/>
</dbReference>
<dbReference type="Pfam" id="PF05656">
    <property type="entry name" value="DUF805"/>
    <property type="match status" value="1"/>
</dbReference>
<organism evidence="3 4">
    <name type="scientific">Myroides guanonis</name>
    <dbReference type="NCBI Taxonomy" id="1150112"/>
    <lineage>
        <taxon>Bacteria</taxon>
        <taxon>Pseudomonadati</taxon>
        <taxon>Bacteroidota</taxon>
        <taxon>Flavobacteriia</taxon>
        <taxon>Flavobacteriales</taxon>
        <taxon>Flavobacteriaceae</taxon>
        <taxon>Myroides</taxon>
    </lineage>
</organism>
<keyword evidence="4" id="KW-1185">Reference proteome</keyword>
<gene>
    <name evidence="3" type="ORF">SAMN04487893_10590</name>
</gene>
<dbReference type="InterPro" id="IPR018253">
    <property type="entry name" value="DnaJ_domain_CS"/>
</dbReference>
<sequence length="300" mass="34609">MDYYKVLGLTKGASTAEVKSAYRNLSKKFHPDLNGNNPHYTQMFIQVKEAYDVLKDESKRTAYDSGSSASSNYDSVFYQSATKRQSINAPIIYSFVSELPYFFEGDVLMFSWDCRYADTIQILPFGFVDSLTGKVNYRINNYRKRYLPVELIATDSKSGKRVSKRIILENGLYRKFSEDEKKASEGVYSENEELRFKTFFNPVGRLSRKTYAKRTLALVFLWFFFYALQGVDFLGAIFRLVTIVGSFVFLVQTARRFQDLGWSAVFSFLILIPYVNVVTYLALLYFKGDSGINRFGRPVE</sequence>
<dbReference type="RefSeq" id="WP_090678574.1">
    <property type="nucleotide sequence ID" value="NZ_FORU01000005.1"/>
</dbReference>
<dbReference type="SMART" id="SM00271">
    <property type="entry name" value="DnaJ"/>
    <property type="match status" value="1"/>
</dbReference>
<dbReference type="EMBL" id="FORU01000005">
    <property type="protein sequence ID" value="SFJ29694.1"/>
    <property type="molecule type" value="Genomic_DNA"/>
</dbReference>
<dbReference type="PANTHER" id="PTHR44825:SF1">
    <property type="entry name" value="DNAJ HOMOLOG SUBFAMILY C MEMBER 4"/>
    <property type="match status" value="1"/>
</dbReference>
<dbReference type="PRINTS" id="PR00625">
    <property type="entry name" value="JDOMAIN"/>
</dbReference>
<dbReference type="AlphaFoldDB" id="A0A1I3Q632"/>
<dbReference type="CDD" id="cd06257">
    <property type="entry name" value="DnaJ"/>
    <property type="match status" value="1"/>
</dbReference>
<evidence type="ECO:0000313" key="4">
    <source>
        <dbReference type="Proteomes" id="UP000243887"/>
    </source>
</evidence>
<dbReference type="Gene3D" id="1.10.287.110">
    <property type="entry name" value="DnaJ domain"/>
    <property type="match status" value="1"/>
</dbReference>
<dbReference type="InterPro" id="IPR001623">
    <property type="entry name" value="DnaJ_domain"/>
</dbReference>
<dbReference type="PROSITE" id="PS00636">
    <property type="entry name" value="DNAJ_1"/>
    <property type="match status" value="1"/>
</dbReference>
<feature type="transmembrane region" description="Helical" evidence="1">
    <location>
        <begin position="211"/>
        <end position="227"/>
    </location>
</feature>
<reference evidence="4" key="1">
    <citation type="submission" date="2016-10" db="EMBL/GenBank/DDBJ databases">
        <authorList>
            <person name="Varghese N."/>
            <person name="Submissions S."/>
        </authorList>
    </citation>
    <scope>NUCLEOTIDE SEQUENCE [LARGE SCALE GENOMIC DNA]</scope>
    <source>
        <strain evidence="4">DSM 26542</strain>
    </source>
</reference>
<keyword evidence="1" id="KW-1133">Transmembrane helix</keyword>
<dbReference type="Proteomes" id="UP000243887">
    <property type="component" value="Unassembled WGS sequence"/>
</dbReference>
<protein>
    <recommendedName>
        <fullName evidence="2">J domain-containing protein</fullName>
    </recommendedName>
</protein>
<name>A0A1I3Q632_9FLAO</name>
<dbReference type="GO" id="GO:0016020">
    <property type="term" value="C:membrane"/>
    <property type="evidence" value="ECO:0007669"/>
    <property type="project" value="InterPro"/>
</dbReference>
<dbReference type="SUPFAM" id="SSF46565">
    <property type="entry name" value="Chaperone J-domain"/>
    <property type="match status" value="1"/>
</dbReference>